<keyword evidence="3" id="KW-1185">Reference proteome</keyword>
<accession>A0A0K8J4P8</accession>
<evidence type="ECO:0000259" key="1">
    <source>
        <dbReference type="Pfam" id="PF20247"/>
    </source>
</evidence>
<evidence type="ECO:0000313" key="2">
    <source>
        <dbReference type="EMBL" id="CUH92303.1"/>
    </source>
</evidence>
<dbReference type="AlphaFoldDB" id="A0A0K8J4P8"/>
<dbReference type="Pfam" id="PF20247">
    <property type="entry name" value="DUF6602"/>
    <property type="match status" value="1"/>
</dbReference>
<reference evidence="3" key="1">
    <citation type="submission" date="2015-09" db="EMBL/GenBank/DDBJ databases">
        <authorList>
            <person name="Wibberg D."/>
        </authorList>
    </citation>
    <scope>NUCLEOTIDE SEQUENCE [LARGE SCALE GENOMIC DNA]</scope>
    <source>
        <strain evidence="3">SD1D</strain>
    </source>
</reference>
<feature type="domain" description="DUF6602" evidence="1">
    <location>
        <begin position="27"/>
        <end position="124"/>
    </location>
</feature>
<dbReference type="OrthoDB" id="2057120at2"/>
<proteinExistence type="predicted"/>
<sequence>MDLINYYKSIGEEICSAKNRIRFLMNETHFPTDGELKESVLRHVIRRYTPEHIKIARGFIHNGEECSSQVDILVYDSRYPVLFKEGDLVFVTPDSVRAVIEAKTRQNITDLRETLLTLNRIAELVTDINCFIGLFSYEYEREYSRNLIERVSEITNVGGRSYINHLVLGKNLFMKYWTNDPITNEECSKWHIYKLKDLSYAYFINNLLDYISNGAVSINHRAWFPLDSKERFKLDEISLEERA</sequence>
<protein>
    <recommendedName>
        <fullName evidence="1">DUF6602 domain-containing protein</fullName>
    </recommendedName>
</protein>
<dbReference type="RefSeq" id="WP_058257679.1">
    <property type="nucleotide sequence ID" value="NZ_LN879430.1"/>
</dbReference>
<evidence type="ECO:0000313" key="3">
    <source>
        <dbReference type="Proteomes" id="UP000196053"/>
    </source>
</evidence>
<gene>
    <name evidence="2" type="ORF">SD1D_0755</name>
</gene>
<dbReference type="EMBL" id="LN879430">
    <property type="protein sequence ID" value="CUH92303.1"/>
    <property type="molecule type" value="Genomic_DNA"/>
</dbReference>
<name>A0A0K8J4P8_9FIRM</name>
<organism evidence="2 3">
    <name type="scientific">Herbinix luporum</name>
    <dbReference type="NCBI Taxonomy" id="1679721"/>
    <lineage>
        <taxon>Bacteria</taxon>
        <taxon>Bacillati</taxon>
        <taxon>Bacillota</taxon>
        <taxon>Clostridia</taxon>
        <taxon>Lachnospirales</taxon>
        <taxon>Lachnospiraceae</taxon>
        <taxon>Herbinix</taxon>
    </lineage>
</organism>
<dbReference type="KEGG" id="hsd:SD1D_0755"/>
<dbReference type="Proteomes" id="UP000196053">
    <property type="component" value="Chromosome I"/>
</dbReference>
<dbReference type="CDD" id="cd21173">
    <property type="entry name" value="NucC-like"/>
    <property type="match status" value="1"/>
</dbReference>
<dbReference type="InterPro" id="IPR046537">
    <property type="entry name" value="DUF6602"/>
</dbReference>